<protein>
    <submittedName>
        <fullName evidence="5">Monooxygenase</fullName>
    </submittedName>
</protein>
<dbReference type="PRINTS" id="PR00420">
    <property type="entry name" value="RNGMNOXGNASE"/>
</dbReference>
<dbReference type="Gene3D" id="3.30.70.2450">
    <property type="match status" value="1"/>
</dbReference>
<dbReference type="AlphaFoldDB" id="A0A147KJA3"/>
<dbReference type="GO" id="GO:0071949">
    <property type="term" value="F:FAD binding"/>
    <property type="evidence" value="ECO:0007669"/>
    <property type="project" value="InterPro"/>
</dbReference>
<accession>A0A147KJA3</accession>
<evidence type="ECO:0000256" key="1">
    <source>
        <dbReference type="ARBA" id="ARBA00001974"/>
    </source>
</evidence>
<keyword evidence="5" id="KW-0503">Monooxygenase</keyword>
<dbReference type="PANTHER" id="PTHR43004:SF19">
    <property type="entry name" value="BINDING MONOOXYGENASE, PUTATIVE (JCVI)-RELATED"/>
    <property type="match status" value="1"/>
</dbReference>
<evidence type="ECO:0000313" key="5">
    <source>
        <dbReference type="EMBL" id="KUP97289.1"/>
    </source>
</evidence>
<dbReference type="Proteomes" id="UP000074382">
    <property type="component" value="Unassembled WGS sequence"/>
</dbReference>
<dbReference type="STRING" id="665004.AC529_07500"/>
<evidence type="ECO:0000256" key="2">
    <source>
        <dbReference type="ARBA" id="ARBA00022630"/>
    </source>
</evidence>
<keyword evidence="3" id="KW-0274">FAD</keyword>
<dbReference type="GO" id="GO:0016709">
    <property type="term" value="F:oxidoreductase activity, acting on paired donors, with incorporation or reduction of molecular oxygen, NAD(P)H as one donor, and incorporation of one atom of oxygen"/>
    <property type="evidence" value="ECO:0007669"/>
    <property type="project" value="UniProtKB-ARBA"/>
</dbReference>
<evidence type="ECO:0000256" key="3">
    <source>
        <dbReference type="ARBA" id="ARBA00022827"/>
    </source>
</evidence>
<comment type="cofactor">
    <cofactor evidence="1">
        <name>FAD</name>
        <dbReference type="ChEBI" id="CHEBI:57692"/>
    </cofactor>
</comment>
<comment type="caution">
    <text evidence="5">The sequence shown here is derived from an EMBL/GenBank/DDBJ whole genome shotgun (WGS) entry which is preliminary data.</text>
</comment>
<keyword evidence="6" id="KW-1185">Reference proteome</keyword>
<reference evidence="6" key="1">
    <citation type="journal article" date="2017" name="Acta Aliment.">
        <title>Plant polysaccharide degrading enzyme system of Thermpbifida cellulosilytica TB100 revealed by de novo genome project data.</title>
        <authorList>
            <person name="Toth A."/>
            <person name="Baka E."/>
            <person name="Luzics S."/>
            <person name="Bata-Vidacs I."/>
            <person name="Nagy I."/>
            <person name="Balint B."/>
            <person name="Herceg R."/>
            <person name="Olasz F."/>
            <person name="Wilk T."/>
            <person name="Nagy T."/>
            <person name="Kriszt B."/>
            <person name="Nagy I."/>
            <person name="Kukolya J."/>
        </authorList>
    </citation>
    <scope>NUCLEOTIDE SEQUENCE [LARGE SCALE GENOMIC DNA]</scope>
    <source>
        <strain evidence="6">TB100</strain>
    </source>
</reference>
<name>A0A147KJA3_THECS</name>
<dbReference type="OrthoDB" id="8670884at2"/>
<keyword evidence="5" id="KW-0560">Oxidoreductase</keyword>
<sequence>MSGLVVVGAGPVGLTAGLAALSRGTPVTVLEAEPPTRVRPGSRAIFVHQASLRTFERLRPGLGRQLAADGLVWSTRRTLWAGRQVYARTYGRRPAADLPPFTSLPQTLLEERLRRAYEEAGGRIVWNTPVTGVDPGPDGVRVRTADGGGTDASHVVAADGARSAVRRSLGIPLAGTTSGSDFVVVDVADAAHPLPPERVFHYRHPGVGGRNVLLVPFRGGWRVDLQCADEEEAADFAGDPDGWLADVLPGHEVTWVSRYRFHQRVAERLVDGRHRVLLAGEAAHLFPPFGARGMNSGIADAVAAVDAVADGDVGRYDRERRAAAWQNCRAAGAACAHLLARGRRDRLRQRGAALLAPFWEPAGRWLDSAPFGPPLRKVRY</sequence>
<proteinExistence type="predicted"/>
<dbReference type="Pfam" id="PF01494">
    <property type="entry name" value="FAD_binding_3"/>
    <property type="match status" value="1"/>
</dbReference>
<dbReference type="EMBL" id="LGEM01000031">
    <property type="protein sequence ID" value="KUP97289.1"/>
    <property type="molecule type" value="Genomic_DNA"/>
</dbReference>
<dbReference type="InterPro" id="IPR002938">
    <property type="entry name" value="FAD-bd"/>
</dbReference>
<dbReference type="InterPro" id="IPR050641">
    <property type="entry name" value="RIFMO-like"/>
</dbReference>
<gene>
    <name evidence="5" type="ORF">AC529_07500</name>
</gene>
<evidence type="ECO:0000313" key="6">
    <source>
        <dbReference type="Proteomes" id="UP000074382"/>
    </source>
</evidence>
<feature type="domain" description="FAD-binding" evidence="4">
    <location>
        <begin position="5"/>
        <end position="328"/>
    </location>
</feature>
<dbReference type="RefSeq" id="WP_068758628.1">
    <property type="nucleotide sequence ID" value="NZ_KQ950188.1"/>
</dbReference>
<keyword evidence="2" id="KW-0285">Flavoprotein</keyword>
<dbReference type="PANTHER" id="PTHR43004">
    <property type="entry name" value="TRK SYSTEM POTASSIUM UPTAKE PROTEIN"/>
    <property type="match status" value="1"/>
</dbReference>
<organism evidence="5 6">
    <name type="scientific">Thermobifida cellulosilytica TB100</name>
    <dbReference type="NCBI Taxonomy" id="665004"/>
    <lineage>
        <taxon>Bacteria</taxon>
        <taxon>Bacillati</taxon>
        <taxon>Actinomycetota</taxon>
        <taxon>Actinomycetes</taxon>
        <taxon>Streptosporangiales</taxon>
        <taxon>Nocardiopsidaceae</taxon>
        <taxon>Thermobifida</taxon>
    </lineage>
</organism>
<dbReference type="SUPFAM" id="SSF51905">
    <property type="entry name" value="FAD/NAD(P)-binding domain"/>
    <property type="match status" value="1"/>
</dbReference>
<dbReference type="Gene3D" id="3.50.50.60">
    <property type="entry name" value="FAD/NAD(P)-binding domain"/>
    <property type="match status" value="1"/>
</dbReference>
<evidence type="ECO:0000259" key="4">
    <source>
        <dbReference type="Pfam" id="PF01494"/>
    </source>
</evidence>
<dbReference type="PATRIC" id="fig|665004.4.peg.4069"/>
<dbReference type="InterPro" id="IPR036188">
    <property type="entry name" value="FAD/NAD-bd_sf"/>
</dbReference>